<comment type="subcellular location">
    <subcellularLocation>
        <location evidence="1">Membrane</location>
        <topology evidence="1">Multi-pass membrane protein</topology>
    </subcellularLocation>
</comment>
<evidence type="ECO:0000256" key="3">
    <source>
        <dbReference type="ARBA" id="ARBA00022989"/>
    </source>
</evidence>
<proteinExistence type="predicted"/>
<evidence type="ECO:0000256" key="1">
    <source>
        <dbReference type="ARBA" id="ARBA00004141"/>
    </source>
</evidence>
<feature type="transmembrane region" description="Helical" evidence="5">
    <location>
        <begin position="122"/>
        <end position="139"/>
    </location>
</feature>
<sequence>METFEWYAIRATGTVAYLLLYLAVLTGLYSMVQKKRKKKINGIIHLHEALSNWSLILTCGHLGILLIDSYFPFKLSEVLIPFASGYETFSMAMGTIAFYFLIITILTSKFRKKIGYQRWRKLHALNPILYILVTLHGLMSGTDFQGTILAVVNIAPLIVMAGMLLSSKKKLTEAH</sequence>
<evidence type="ECO:0000256" key="4">
    <source>
        <dbReference type="ARBA" id="ARBA00023136"/>
    </source>
</evidence>
<dbReference type="Pfam" id="PF01794">
    <property type="entry name" value="Ferric_reduct"/>
    <property type="match status" value="1"/>
</dbReference>
<dbReference type="EMBL" id="JAMQCR010000001">
    <property type="protein sequence ID" value="MCM2533230.1"/>
    <property type="molecule type" value="Genomic_DNA"/>
</dbReference>
<evidence type="ECO:0000313" key="7">
    <source>
        <dbReference type="EMBL" id="MCM2533230.1"/>
    </source>
</evidence>
<gene>
    <name evidence="7" type="ORF">NDK43_13510</name>
</gene>
<reference evidence="7 8" key="1">
    <citation type="submission" date="2022-06" db="EMBL/GenBank/DDBJ databases">
        <authorList>
            <person name="Jeon C.O."/>
        </authorList>
    </citation>
    <scope>NUCLEOTIDE SEQUENCE [LARGE SCALE GENOMIC DNA]</scope>
    <source>
        <strain evidence="7 8">KCTC 13943</strain>
    </source>
</reference>
<feature type="transmembrane region" description="Helical" evidence="5">
    <location>
        <begin position="91"/>
        <end position="110"/>
    </location>
</feature>
<keyword evidence="2 5" id="KW-0812">Transmembrane</keyword>
<evidence type="ECO:0000256" key="5">
    <source>
        <dbReference type="SAM" id="Phobius"/>
    </source>
</evidence>
<keyword evidence="4 5" id="KW-0472">Membrane</keyword>
<feature type="transmembrane region" description="Helical" evidence="5">
    <location>
        <begin position="6"/>
        <end position="29"/>
    </location>
</feature>
<name>A0ABT0WCG7_9BACI</name>
<dbReference type="InterPro" id="IPR013130">
    <property type="entry name" value="Fe3_Rdtase_TM_dom"/>
</dbReference>
<feature type="transmembrane region" description="Helical" evidence="5">
    <location>
        <begin position="145"/>
        <end position="165"/>
    </location>
</feature>
<feature type="transmembrane region" description="Helical" evidence="5">
    <location>
        <begin position="50"/>
        <end position="71"/>
    </location>
</feature>
<evidence type="ECO:0000256" key="2">
    <source>
        <dbReference type="ARBA" id="ARBA00022692"/>
    </source>
</evidence>
<evidence type="ECO:0000313" key="8">
    <source>
        <dbReference type="Proteomes" id="UP001523262"/>
    </source>
</evidence>
<feature type="domain" description="Ferric oxidoreductase" evidence="6">
    <location>
        <begin position="12"/>
        <end position="133"/>
    </location>
</feature>
<organism evidence="7 8">
    <name type="scientific">Neobacillus pocheonensis</name>
    <dbReference type="NCBI Taxonomy" id="363869"/>
    <lineage>
        <taxon>Bacteria</taxon>
        <taxon>Bacillati</taxon>
        <taxon>Bacillota</taxon>
        <taxon>Bacilli</taxon>
        <taxon>Bacillales</taxon>
        <taxon>Bacillaceae</taxon>
        <taxon>Neobacillus</taxon>
    </lineage>
</organism>
<dbReference type="Proteomes" id="UP001523262">
    <property type="component" value="Unassembled WGS sequence"/>
</dbReference>
<comment type="caution">
    <text evidence="7">The sequence shown here is derived from an EMBL/GenBank/DDBJ whole genome shotgun (WGS) entry which is preliminary data.</text>
</comment>
<keyword evidence="8" id="KW-1185">Reference proteome</keyword>
<evidence type="ECO:0000259" key="6">
    <source>
        <dbReference type="Pfam" id="PF01794"/>
    </source>
</evidence>
<keyword evidence="3 5" id="KW-1133">Transmembrane helix</keyword>
<protein>
    <submittedName>
        <fullName evidence="7">Ferric reductase-like transmembrane domain-containing protein</fullName>
    </submittedName>
</protein>
<accession>A0ABT0WCG7</accession>